<name>A0A0B7MI47_9FIRM</name>
<evidence type="ECO:0000313" key="1">
    <source>
        <dbReference type="EMBL" id="CEO90274.1"/>
    </source>
</evidence>
<dbReference type="Proteomes" id="UP000046155">
    <property type="component" value="Unassembled WGS sequence"/>
</dbReference>
<accession>A0A0B7MI47</accession>
<evidence type="ECO:0000313" key="2">
    <source>
        <dbReference type="Proteomes" id="UP000046155"/>
    </source>
</evidence>
<reference evidence="2" key="1">
    <citation type="submission" date="2015-01" db="EMBL/GenBank/DDBJ databases">
        <authorList>
            <person name="Manzoor Shahid"/>
            <person name="Zubair Saima"/>
        </authorList>
    </citation>
    <scope>NUCLEOTIDE SEQUENCE [LARGE SCALE GENOMIC DNA]</scope>
    <source>
        <strain evidence="2">Sp3</strain>
    </source>
</reference>
<proteinExistence type="predicted"/>
<organism evidence="1 2">
    <name type="scientific">Syntrophaceticus schinkii</name>
    <dbReference type="NCBI Taxonomy" id="499207"/>
    <lineage>
        <taxon>Bacteria</taxon>
        <taxon>Bacillati</taxon>
        <taxon>Bacillota</taxon>
        <taxon>Clostridia</taxon>
        <taxon>Thermoanaerobacterales</taxon>
        <taxon>Thermoanaerobacterales Family III. Incertae Sedis</taxon>
        <taxon>Syntrophaceticus</taxon>
    </lineage>
</organism>
<dbReference type="GO" id="GO:0016829">
    <property type="term" value="F:lyase activity"/>
    <property type="evidence" value="ECO:0007669"/>
    <property type="project" value="UniProtKB-KW"/>
</dbReference>
<keyword evidence="2" id="KW-1185">Reference proteome</keyword>
<gene>
    <name evidence="1" type="ORF">SSCH_790019</name>
</gene>
<dbReference type="EMBL" id="CDRZ01000279">
    <property type="protein sequence ID" value="CEO90274.1"/>
    <property type="molecule type" value="Genomic_DNA"/>
</dbReference>
<keyword evidence="1" id="KW-0456">Lyase</keyword>
<dbReference type="AlphaFoldDB" id="A0A0B7MI47"/>
<sequence>MVSPFITDFRPLVSDFCFPGWSLGKSSYLKWIVKVAGLCVPSIKPYKDGHFGLLASGFRHLFFGLVVSRWKKDTVVCH</sequence>
<protein>
    <submittedName>
        <fullName evidence="1">Adenylosuccinate lyase</fullName>
    </submittedName>
</protein>